<gene>
    <name evidence="1" type="ORF">L2Y54_02465</name>
</gene>
<evidence type="ECO:0000313" key="1">
    <source>
        <dbReference type="EMBL" id="UJS24917.1"/>
    </source>
</evidence>
<proteinExistence type="predicted"/>
<organism evidence="1 2">
    <name type="scientific">Thiothrix winogradskyi</name>
    <dbReference type="NCBI Taxonomy" id="96472"/>
    <lineage>
        <taxon>Bacteria</taxon>
        <taxon>Pseudomonadati</taxon>
        <taxon>Pseudomonadota</taxon>
        <taxon>Gammaproteobacteria</taxon>
        <taxon>Thiotrichales</taxon>
        <taxon>Thiotrichaceae</taxon>
        <taxon>Thiothrix</taxon>
    </lineage>
</organism>
<dbReference type="EMBL" id="CP091244">
    <property type="protein sequence ID" value="UJS24917.1"/>
    <property type="molecule type" value="Genomic_DNA"/>
</dbReference>
<keyword evidence="2" id="KW-1185">Reference proteome</keyword>
<dbReference type="Proteomes" id="UP001054801">
    <property type="component" value="Chromosome"/>
</dbReference>
<evidence type="ECO:0000313" key="2">
    <source>
        <dbReference type="Proteomes" id="UP001054801"/>
    </source>
</evidence>
<name>A0ABY3SZH8_9GAMM</name>
<protein>
    <submittedName>
        <fullName evidence="1">Uncharacterized protein</fullName>
    </submittedName>
</protein>
<sequence length="45" mass="5142">MNPIHLMQRIRLGEDSTLELKQIHIKDAGKNLEPHPDGLSDEFTC</sequence>
<dbReference type="RefSeq" id="WP_236499633.1">
    <property type="nucleotide sequence ID" value="NZ_CP091244.1"/>
</dbReference>
<reference evidence="1" key="1">
    <citation type="journal article" date="2022" name="Microorganisms">
        <title>Two New Species of Filamentous Sulfur Bacteria of the Genus Thiothrix, Thiothrix winogradskyi sp. nov. and 'Candidatus Thiothrix sulfatifontis' sp. nov.</title>
        <authorList>
            <person name="Ravin N.V."/>
            <person name="Rossetti S."/>
            <person name="Beletsky A.V."/>
            <person name="Kadnikov V.V."/>
            <person name="Rudenko T.S."/>
            <person name="Smolyakov D.D."/>
            <person name="Moskvitina M.I."/>
            <person name="Gureeva M.V."/>
            <person name="Mardanov A.V."/>
            <person name="Grabovich M.Y."/>
        </authorList>
    </citation>
    <scope>NUCLEOTIDE SEQUENCE</scope>
    <source>
        <strain evidence="1">CT3</strain>
    </source>
</reference>
<accession>A0ABY3SZH8</accession>